<dbReference type="InterPro" id="IPR001610">
    <property type="entry name" value="PAC"/>
</dbReference>
<dbReference type="InterPro" id="IPR000700">
    <property type="entry name" value="PAS-assoc_C"/>
</dbReference>
<dbReference type="SUPFAM" id="SSF55874">
    <property type="entry name" value="ATPase domain of HSP90 chaperone/DNA topoisomerase II/histidine kinase"/>
    <property type="match status" value="1"/>
</dbReference>
<dbReference type="EC" id="2.7.13.3" evidence="2"/>
<dbReference type="Gene3D" id="1.10.287.130">
    <property type="match status" value="1"/>
</dbReference>
<dbReference type="SMART" id="SM00086">
    <property type="entry name" value="PAC"/>
    <property type="match status" value="3"/>
</dbReference>
<dbReference type="PANTHER" id="PTHR43304:SF1">
    <property type="entry name" value="PAC DOMAIN-CONTAINING PROTEIN"/>
    <property type="match status" value="1"/>
</dbReference>
<protein>
    <recommendedName>
        <fullName evidence="2">histidine kinase</fullName>
        <ecNumber evidence="2">2.7.13.3</ecNumber>
    </recommendedName>
</protein>
<keyword evidence="3" id="KW-0597">Phosphoprotein</keyword>
<dbReference type="SMART" id="SM00091">
    <property type="entry name" value="PAS"/>
    <property type="match status" value="3"/>
</dbReference>
<reference evidence="9" key="1">
    <citation type="submission" date="2022-10" db="EMBL/GenBank/DDBJ databases">
        <title>Chitinophaga sp. nov., isolated from soil.</title>
        <authorList>
            <person name="Jeon C.O."/>
        </authorList>
    </citation>
    <scope>NUCLEOTIDE SEQUENCE</scope>
    <source>
        <strain evidence="9">R8</strain>
    </source>
</reference>
<feature type="domain" description="PAS" evidence="7">
    <location>
        <begin position="274"/>
        <end position="346"/>
    </location>
</feature>
<evidence type="ECO:0000256" key="3">
    <source>
        <dbReference type="ARBA" id="ARBA00022553"/>
    </source>
</evidence>
<evidence type="ECO:0000256" key="4">
    <source>
        <dbReference type="ARBA" id="ARBA00022679"/>
    </source>
</evidence>
<gene>
    <name evidence="9" type="ORF">MKQ68_10885</name>
</gene>
<evidence type="ECO:0000256" key="5">
    <source>
        <dbReference type="ARBA" id="ARBA00022777"/>
    </source>
</evidence>
<dbReference type="Pfam" id="PF00512">
    <property type="entry name" value="HisKA"/>
    <property type="match status" value="1"/>
</dbReference>
<dbReference type="Pfam" id="PF08447">
    <property type="entry name" value="PAS_3"/>
    <property type="match status" value="2"/>
</dbReference>
<dbReference type="InterPro" id="IPR052162">
    <property type="entry name" value="Sensor_kinase/Photoreceptor"/>
</dbReference>
<dbReference type="Pfam" id="PF02518">
    <property type="entry name" value="HATPase_c"/>
    <property type="match status" value="1"/>
</dbReference>
<comment type="catalytic activity">
    <reaction evidence="1">
        <text>ATP + protein L-histidine = ADP + protein N-phospho-L-histidine.</text>
        <dbReference type="EC" id="2.7.13.3"/>
    </reaction>
</comment>
<dbReference type="SUPFAM" id="SSF47384">
    <property type="entry name" value="Homodimeric domain of signal transducing histidine kinase"/>
    <property type="match status" value="1"/>
</dbReference>
<dbReference type="InterPro" id="IPR035965">
    <property type="entry name" value="PAS-like_dom_sf"/>
</dbReference>
<sequence length="632" mass="71436">MYGSATDIHESRLRLEALRESEARLRILADAVPHIVWSNSADGFANYFNERWYRYSGLSEAASMGHGWEAIVHPDDAPLSKSQWREALLTGEVFDTEYRLRRFDGEYRWFIGRNVPLHDESGKVVGWFGSATDIQDMRTATEALRASEGRLRATMDTALDYAIINTDTSGLVLSWSKGAEHIFQRTESEMLHETADVIFTPEDRAAGAPDGERTTAMSEGAALDERWHIRKDGSRFYMSGVMRPVYDGMKLQGFLKVARDLTDRQEAAEAMRISEERYRAALQSADMAAWDWDVLADEVVWNDQHFLILGIAPDDKPRKAAFFLSFVHPGDTEQVTAALVNAAGHTGVYQAEFRIVRADNHQVRWMSGYGRAVVQDENGRAKRMVGVMYDITERKRLEHQKDEFIGVASHELKTPVTSMKAYAELIQERLEELGNRYDSDMLSKLNKQIDKLTKLINTLLDTTKISEGQLRFEPEEVDLNELIKERVEEIQRTTSHTFKLQTGDGKNVYADRERIGQVITNLLANAIKYSPKETIITVTSRVEDQAIKVSIKDEGPGIPEADVTRIFERFYRVTANNMDAHTGLGLGLYISAQIIQKHGGSFSVQSKVGEGSIFSFTIPLYRVSPGVNKQTM</sequence>
<dbReference type="InterPro" id="IPR036890">
    <property type="entry name" value="HATPase_C_sf"/>
</dbReference>
<feature type="domain" description="PAS" evidence="7">
    <location>
        <begin position="21"/>
        <end position="91"/>
    </location>
</feature>
<dbReference type="NCBIfam" id="TIGR00229">
    <property type="entry name" value="sensory_box"/>
    <property type="match status" value="3"/>
</dbReference>
<dbReference type="EMBL" id="CP107006">
    <property type="protein sequence ID" value="UYQ95606.1"/>
    <property type="molecule type" value="Genomic_DNA"/>
</dbReference>
<dbReference type="PRINTS" id="PR00344">
    <property type="entry name" value="BCTRLSENSOR"/>
</dbReference>
<evidence type="ECO:0000259" key="6">
    <source>
        <dbReference type="PROSITE" id="PS50109"/>
    </source>
</evidence>
<proteinExistence type="predicted"/>
<dbReference type="PANTHER" id="PTHR43304">
    <property type="entry name" value="PHYTOCHROME-LIKE PROTEIN CPH1"/>
    <property type="match status" value="1"/>
</dbReference>
<dbReference type="SMART" id="SM00387">
    <property type="entry name" value="HATPase_c"/>
    <property type="match status" value="1"/>
</dbReference>
<dbReference type="InterPro" id="IPR003594">
    <property type="entry name" value="HATPase_dom"/>
</dbReference>
<dbReference type="SMART" id="SM00388">
    <property type="entry name" value="HisKA"/>
    <property type="match status" value="1"/>
</dbReference>
<dbReference type="PROSITE" id="PS50113">
    <property type="entry name" value="PAC"/>
    <property type="match status" value="3"/>
</dbReference>
<feature type="domain" description="PAC" evidence="8">
    <location>
        <begin position="349"/>
        <end position="403"/>
    </location>
</feature>
<evidence type="ECO:0000256" key="2">
    <source>
        <dbReference type="ARBA" id="ARBA00012438"/>
    </source>
</evidence>
<evidence type="ECO:0000313" key="10">
    <source>
        <dbReference type="Proteomes" id="UP001162741"/>
    </source>
</evidence>
<dbReference type="InterPro" id="IPR005467">
    <property type="entry name" value="His_kinase_dom"/>
</dbReference>
<dbReference type="PROSITE" id="PS50109">
    <property type="entry name" value="HIS_KIN"/>
    <property type="match status" value="1"/>
</dbReference>
<dbReference type="SUPFAM" id="SSF55785">
    <property type="entry name" value="PYP-like sensor domain (PAS domain)"/>
    <property type="match status" value="3"/>
</dbReference>
<name>A0ABY6JBD8_9BACT</name>
<accession>A0ABY6JBD8</accession>
<dbReference type="Proteomes" id="UP001162741">
    <property type="component" value="Chromosome"/>
</dbReference>
<keyword evidence="5" id="KW-0418">Kinase</keyword>
<dbReference type="CDD" id="cd00130">
    <property type="entry name" value="PAS"/>
    <property type="match status" value="3"/>
</dbReference>
<organism evidence="9 10">
    <name type="scientific">Chitinophaga horti</name>
    <dbReference type="NCBI Taxonomy" id="2920382"/>
    <lineage>
        <taxon>Bacteria</taxon>
        <taxon>Pseudomonadati</taxon>
        <taxon>Bacteroidota</taxon>
        <taxon>Chitinophagia</taxon>
        <taxon>Chitinophagales</taxon>
        <taxon>Chitinophagaceae</taxon>
        <taxon>Chitinophaga</taxon>
    </lineage>
</organism>
<evidence type="ECO:0000256" key="1">
    <source>
        <dbReference type="ARBA" id="ARBA00000085"/>
    </source>
</evidence>
<evidence type="ECO:0000259" key="7">
    <source>
        <dbReference type="PROSITE" id="PS50112"/>
    </source>
</evidence>
<feature type="domain" description="PAC" evidence="8">
    <location>
        <begin position="94"/>
        <end position="146"/>
    </location>
</feature>
<keyword evidence="10" id="KW-1185">Reference proteome</keyword>
<dbReference type="RefSeq" id="WP_264283322.1">
    <property type="nucleotide sequence ID" value="NZ_CP107006.1"/>
</dbReference>
<dbReference type="InterPro" id="IPR000014">
    <property type="entry name" value="PAS"/>
</dbReference>
<dbReference type="CDD" id="cd00075">
    <property type="entry name" value="HATPase"/>
    <property type="match status" value="1"/>
</dbReference>
<feature type="domain" description="PAC" evidence="8">
    <location>
        <begin position="222"/>
        <end position="273"/>
    </location>
</feature>
<dbReference type="InterPro" id="IPR013655">
    <property type="entry name" value="PAS_fold_3"/>
</dbReference>
<dbReference type="Gene3D" id="2.10.70.100">
    <property type="match status" value="1"/>
</dbReference>
<dbReference type="PROSITE" id="PS50112">
    <property type="entry name" value="PAS"/>
    <property type="match status" value="3"/>
</dbReference>
<dbReference type="Gene3D" id="3.30.450.20">
    <property type="entry name" value="PAS domain"/>
    <property type="match status" value="3"/>
</dbReference>
<dbReference type="Gene3D" id="3.30.565.10">
    <property type="entry name" value="Histidine kinase-like ATPase, C-terminal domain"/>
    <property type="match status" value="1"/>
</dbReference>
<evidence type="ECO:0000259" key="8">
    <source>
        <dbReference type="PROSITE" id="PS50113"/>
    </source>
</evidence>
<dbReference type="Pfam" id="PF13426">
    <property type="entry name" value="PAS_9"/>
    <property type="match status" value="1"/>
</dbReference>
<dbReference type="CDD" id="cd00082">
    <property type="entry name" value="HisKA"/>
    <property type="match status" value="1"/>
</dbReference>
<evidence type="ECO:0000313" key="9">
    <source>
        <dbReference type="EMBL" id="UYQ95606.1"/>
    </source>
</evidence>
<dbReference type="InterPro" id="IPR004358">
    <property type="entry name" value="Sig_transdc_His_kin-like_C"/>
</dbReference>
<dbReference type="InterPro" id="IPR036097">
    <property type="entry name" value="HisK_dim/P_sf"/>
</dbReference>
<feature type="domain" description="PAS" evidence="7">
    <location>
        <begin position="147"/>
        <end position="204"/>
    </location>
</feature>
<feature type="domain" description="Histidine kinase" evidence="6">
    <location>
        <begin position="407"/>
        <end position="622"/>
    </location>
</feature>
<dbReference type="InterPro" id="IPR003661">
    <property type="entry name" value="HisK_dim/P_dom"/>
</dbReference>
<keyword evidence="4" id="KW-0808">Transferase</keyword>